<dbReference type="Proteomes" id="UP000740413">
    <property type="component" value="Unassembled WGS sequence"/>
</dbReference>
<comment type="caution">
    <text evidence="1">The sequence shown here is derived from an EMBL/GenBank/DDBJ whole genome shotgun (WGS) entry which is preliminary data.</text>
</comment>
<evidence type="ECO:0008006" key="3">
    <source>
        <dbReference type="Google" id="ProtNLM"/>
    </source>
</evidence>
<name>A0ABS5W8P3_9FLAO</name>
<dbReference type="EMBL" id="JACATN010000001">
    <property type="protein sequence ID" value="MBT2159767.1"/>
    <property type="molecule type" value="Genomic_DNA"/>
</dbReference>
<dbReference type="RefSeq" id="WP_214610059.1">
    <property type="nucleotide sequence ID" value="NZ_JACATN010000001.1"/>
</dbReference>
<organism evidence="1 2">
    <name type="scientific">Zobellia barbeyronii</name>
    <dbReference type="NCBI Taxonomy" id="2748009"/>
    <lineage>
        <taxon>Bacteria</taxon>
        <taxon>Pseudomonadati</taxon>
        <taxon>Bacteroidota</taxon>
        <taxon>Flavobacteriia</taxon>
        <taxon>Flavobacteriales</taxon>
        <taxon>Flavobacteriaceae</taxon>
        <taxon>Zobellia</taxon>
    </lineage>
</organism>
<sequence>MKKFVLHCIIGLIIVFILDFGIGKGLEYFYFKQTSGFQHRTTYSIEHTNEDILVFGSSRANHHYKTDVFEKKLNSTFYNTGRDGNFIFYQTAILRSVLKRYKPKLILYDFAGKFSYDEGDYDRLSSLLPYYKHHPEIRNIVDLRSPYEPFKNVSGIYPYNSTIGNIVIGNVNIEGMRTKANKGYVPLFGEWKDPIALHDTVKPYEADENKITVFKEFLDLCKQNKIPMIVVVSPIFYNYESDYSIALCKKLCDEEKVPFFDFTRNTDFLKAPYLFDDISHLNDDGATLFSDKVVDLVKGKLKNQ</sequence>
<reference evidence="1 2" key="1">
    <citation type="submission" date="2020-06" db="EMBL/GenBank/DDBJ databases">
        <authorList>
            <person name="Isaeva M.P."/>
            <person name="Chernysheva N.Y."/>
        </authorList>
    </citation>
    <scope>NUCLEOTIDE SEQUENCE [LARGE SCALE GENOMIC DNA]</scope>
    <source>
        <strain evidence="1 2">KMM 6746</strain>
    </source>
</reference>
<evidence type="ECO:0000313" key="2">
    <source>
        <dbReference type="Proteomes" id="UP000740413"/>
    </source>
</evidence>
<proteinExistence type="predicted"/>
<dbReference type="InterPro" id="IPR036514">
    <property type="entry name" value="SGNH_hydro_sf"/>
</dbReference>
<dbReference type="Gene3D" id="3.40.50.1110">
    <property type="entry name" value="SGNH hydrolase"/>
    <property type="match status" value="1"/>
</dbReference>
<dbReference type="SUPFAM" id="SSF52266">
    <property type="entry name" value="SGNH hydrolase"/>
    <property type="match status" value="1"/>
</dbReference>
<gene>
    <name evidence="1" type="ORF">HW347_00740</name>
</gene>
<accession>A0ABS5W8P3</accession>
<reference evidence="2" key="2">
    <citation type="submission" date="2023-07" db="EMBL/GenBank/DDBJ databases">
        <title>Zobellia barbeyronii sp. nov., a new marine flavobacterium, isolated from green and red algae.</title>
        <authorList>
            <person name="Nedashkovskaya O.I."/>
            <person name="Otstavnykh N."/>
            <person name="Zhukova N."/>
            <person name="Guzev K."/>
            <person name="Chausova V."/>
            <person name="Tekutyeva L."/>
            <person name="Mikhailov V."/>
            <person name="Isaeva M."/>
        </authorList>
    </citation>
    <scope>NUCLEOTIDE SEQUENCE [LARGE SCALE GENOMIC DNA]</scope>
    <source>
        <strain evidence="2">KMM 6746</strain>
    </source>
</reference>
<protein>
    <recommendedName>
        <fullName evidence="3">SGNH/GDSL hydrolase family protein</fullName>
    </recommendedName>
</protein>
<keyword evidence="2" id="KW-1185">Reference proteome</keyword>
<evidence type="ECO:0000313" key="1">
    <source>
        <dbReference type="EMBL" id="MBT2159767.1"/>
    </source>
</evidence>